<dbReference type="EMBL" id="JAKKPZ010000061">
    <property type="protein sequence ID" value="KAI1704964.1"/>
    <property type="molecule type" value="Genomic_DNA"/>
</dbReference>
<organism evidence="1 2">
    <name type="scientific">Ditylenchus destructor</name>
    <dbReference type="NCBI Taxonomy" id="166010"/>
    <lineage>
        <taxon>Eukaryota</taxon>
        <taxon>Metazoa</taxon>
        <taxon>Ecdysozoa</taxon>
        <taxon>Nematoda</taxon>
        <taxon>Chromadorea</taxon>
        <taxon>Rhabditida</taxon>
        <taxon>Tylenchina</taxon>
        <taxon>Tylenchomorpha</taxon>
        <taxon>Sphaerularioidea</taxon>
        <taxon>Anguinidae</taxon>
        <taxon>Anguininae</taxon>
        <taxon>Ditylenchus</taxon>
    </lineage>
</organism>
<evidence type="ECO:0000313" key="2">
    <source>
        <dbReference type="Proteomes" id="UP001201812"/>
    </source>
</evidence>
<dbReference type="AlphaFoldDB" id="A0AAD4R2D6"/>
<keyword evidence="2" id="KW-1185">Reference proteome</keyword>
<evidence type="ECO:0000313" key="1">
    <source>
        <dbReference type="EMBL" id="KAI1704964.1"/>
    </source>
</evidence>
<name>A0AAD4R2D6_9BILA</name>
<proteinExistence type="predicted"/>
<gene>
    <name evidence="1" type="ORF">DdX_13894</name>
</gene>
<protein>
    <submittedName>
        <fullName evidence="1">Uncharacterized protein</fullName>
    </submittedName>
</protein>
<dbReference type="Proteomes" id="UP001201812">
    <property type="component" value="Unassembled WGS sequence"/>
</dbReference>
<comment type="caution">
    <text evidence="1">The sequence shown here is derived from an EMBL/GenBank/DDBJ whole genome shotgun (WGS) entry which is preliminary data.</text>
</comment>
<reference evidence="1" key="1">
    <citation type="submission" date="2022-01" db="EMBL/GenBank/DDBJ databases">
        <title>Genome Sequence Resource for Two Populations of Ditylenchus destructor, the Migratory Endoparasitic Phytonematode.</title>
        <authorList>
            <person name="Zhang H."/>
            <person name="Lin R."/>
            <person name="Xie B."/>
        </authorList>
    </citation>
    <scope>NUCLEOTIDE SEQUENCE</scope>
    <source>
        <strain evidence="1">BazhouSP</strain>
    </source>
</reference>
<sequence>MRKWSSAVRGGSSVSNLVTYTLAADANAKALVVIWSKKRVKGFRSVALLMCSCPNKLDYREMSGRWNGEMGFCDDEN</sequence>
<accession>A0AAD4R2D6</accession>